<evidence type="ECO:0000256" key="1">
    <source>
        <dbReference type="SAM" id="MobiDB-lite"/>
    </source>
</evidence>
<dbReference type="RefSeq" id="WP_197670553.1">
    <property type="nucleotide sequence ID" value="NZ_JBJOSA010000017.1"/>
</dbReference>
<sequence>MENKPNHYDGSSHTASGAPTENEPFELTEEMRKNIGANPFGAAAEEE</sequence>
<protein>
    <submittedName>
        <fullName evidence="2">Uncharacterized protein</fullName>
    </submittedName>
</protein>
<keyword evidence="3" id="KW-1185">Reference proteome</keyword>
<proteinExistence type="predicted"/>
<comment type="caution">
    <text evidence="2">The sequence shown here is derived from an EMBL/GenBank/DDBJ whole genome shotgun (WGS) entry which is preliminary data.</text>
</comment>
<evidence type="ECO:0000313" key="2">
    <source>
        <dbReference type="EMBL" id="MFL8938429.1"/>
    </source>
</evidence>
<feature type="region of interest" description="Disordered" evidence="1">
    <location>
        <begin position="1"/>
        <end position="47"/>
    </location>
</feature>
<reference evidence="2 3" key="1">
    <citation type="submission" date="2024-12" db="EMBL/GenBank/DDBJ databases">
        <authorList>
            <person name="Li X."/>
            <person name="Zhang D."/>
        </authorList>
    </citation>
    <scope>NUCLEOTIDE SEQUENCE [LARGE SCALE GENOMIC DNA]</scope>
    <source>
        <strain evidence="2 3">JCM19602</strain>
    </source>
</reference>
<evidence type="ECO:0000313" key="3">
    <source>
        <dbReference type="Proteomes" id="UP001628668"/>
    </source>
</evidence>
<organism evidence="2 3">
    <name type="scientific">Rossellomorea oryzaecorticis</name>
    <dbReference type="NCBI Taxonomy" id="1396505"/>
    <lineage>
        <taxon>Bacteria</taxon>
        <taxon>Bacillati</taxon>
        <taxon>Bacillota</taxon>
        <taxon>Bacilli</taxon>
        <taxon>Bacillales</taxon>
        <taxon>Bacillaceae</taxon>
        <taxon>Rossellomorea</taxon>
    </lineage>
</organism>
<gene>
    <name evidence="2" type="ORF">ACKA06_16700</name>
</gene>
<dbReference type="Proteomes" id="UP001628668">
    <property type="component" value="Unassembled WGS sequence"/>
</dbReference>
<accession>A0ABW8VSS3</accession>
<dbReference type="EMBL" id="JBJOSA010000017">
    <property type="protein sequence ID" value="MFL8938429.1"/>
    <property type="molecule type" value="Genomic_DNA"/>
</dbReference>
<name>A0ABW8VSS3_9BACI</name>
<feature type="compositionally biased region" description="Polar residues" evidence="1">
    <location>
        <begin position="9"/>
        <end position="19"/>
    </location>
</feature>